<evidence type="ECO:0000313" key="2">
    <source>
        <dbReference type="Proteomes" id="UP000823775"/>
    </source>
</evidence>
<dbReference type="EMBL" id="JACEIK010001040">
    <property type="protein sequence ID" value="MCD7465357.1"/>
    <property type="molecule type" value="Genomic_DNA"/>
</dbReference>
<comment type="caution">
    <text evidence="1">The sequence shown here is derived from an EMBL/GenBank/DDBJ whole genome shotgun (WGS) entry which is preliminary data.</text>
</comment>
<sequence>MIFPSSPLLGFEEEQSDEAGKVVVTPGLQLDGSMCFPPLSPTYDVLVTVLGSSPFVSWNPVQHIRCKQLSPHDSRSSFVVWCYADTAFAAAKLAKDNDYINTTPLVSL</sequence>
<gene>
    <name evidence="1" type="ORF">HAX54_001160</name>
</gene>
<proteinExistence type="predicted"/>
<dbReference type="Proteomes" id="UP000823775">
    <property type="component" value="Unassembled WGS sequence"/>
</dbReference>
<name>A0ABS8T1X2_DATST</name>
<keyword evidence="2" id="KW-1185">Reference proteome</keyword>
<reference evidence="1 2" key="1">
    <citation type="journal article" date="2021" name="BMC Genomics">
        <title>Datura genome reveals duplications of psychoactive alkaloid biosynthetic genes and high mutation rate following tissue culture.</title>
        <authorList>
            <person name="Rajewski A."/>
            <person name="Carter-House D."/>
            <person name="Stajich J."/>
            <person name="Litt A."/>
        </authorList>
    </citation>
    <scope>NUCLEOTIDE SEQUENCE [LARGE SCALE GENOMIC DNA]</scope>
    <source>
        <strain evidence="1">AR-01</strain>
    </source>
</reference>
<evidence type="ECO:0000313" key="1">
    <source>
        <dbReference type="EMBL" id="MCD7465357.1"/>
    </source>
</evidence>
<accession>A0ABS8T1X2</accession>
<organism evidence="1 2">
    <name type="scientific">Datura stramonium</name>
    <name type="common">Jimsonweed</name>
    <name type="synonym">Common thornapple</name>
    <dbReference type="NCBI Taxonomy" id="4076"/>
    <lineage>
        <taxon>Eukaryota</taxon>
        <taxon>Viridiplantae</taxon>
        <taxon>Streptophyta</taxon>
        <taxon>Embryophyta</taxon>
        <taxon>Tracheophyta</taxon>
        <taxon>Spermatophyta</taxon>
        <taxon>Magnoliopsida</taxon>
        <taxon>eudicotyledons</taxon>
        <taxon>Gunneridae</taxon>
        <taxon>Pentapetalae</taxon>
        <taxon>asterids</taxon>
        <taxon>lamiids</taxon>
        <taxon>Solanales</taxon>
        <taxon>Solanaceae</taxon>
        <taxon>Solanoideae</taxon>
        <taxon>Datureae</taxon>
        <taxon>Datura</taxon>
    </lineage>
</organism>
<protein>
    <submittedName>
        <fullName evidence="1">Uncharacterized protein</fullName>
    </submittedName>
</protein>